<accession>A0AA90VHD2</accession>
<sequence>MSKSYKVSKKTMNMGPKEGKTVYSVRPYSYGTLTTKDIANQIAMESTATPADVMAVLDRYTYYVKENLKKGYDIELFGFGKLYLRFLTGKAVEKEKDATAKLVKSILPAFRPSYYLLKNGSRVYNLIPDSIELVKYGDEKKDKPTGGTTDGEKKPTTGDSTNGGENTGGESTGGENAGGSENTGGTGSESGDNVNF</sequence>
<dbReference type="InterPro" id="IPR041607">
    <property type="entry name" value="HU-HIG"/>
</dbReference>
<organism evidence="4 5">
    <name type="scientific">Segatella copri</name>
    <dbReference type="NCBI Taxonomy" id="165179"/>
    <lineage>
        <taxon>Bacteria</taxon>
        <taxon>Pseudomonadati</taxon>
        <taxon>Bacteroidota</taxon>
        <taxon>Bacteroidia</taxon>
        <taxon>Bacteroidales</taxon>
        <taxon>Prevotellaceae</taxon>
        <taxon>Segatella</taxon>
    </lineage>
</organism>
<dbReference type="EMBL" id="VZBP01000213">
    <property type="protein sequence ID" value="MQO11203.1"/>
    <property type="molecule type" value="Genomic_DNA"/>
</dbReference>
<protein>
    <submittedName>
        <fullName evidence="4">DNA-binding protein</fullName>
    </submittedName>
</protein>
<feature type="domain" description="HU" evidence="3">
    <location>
        <begin position="1"/>
        <end position="118"/>
    </location>
</feature>
<comment type="caution">
    <text evidence="4">The sequence shown here is derived from an EMBL/GenBank/DDBJ whole genome shotgun (WGS) entry which is preliminary data.</text>
</comment>
<dbReference type="RefSeq" id="WP_153098243.1">
    <property type="nucleotide sequence ID" value="NZ_VZBP01000213.1"/>
</dbReference>
<proteinExistence type="predicted"/>
<evidence type="ECO:0000256" key="1">
    <source>
        <dbReference type="ARBA" id="ARBA00023125"/>
    </source>
</evidence>
<evidence type="ECO:0000313" key="4">
    <source>
        <dbReference type="EMBL" id="MQO11203.1"/>
    </source>
</evidence>
<gene>
    <name evidence="4" type="ORF">F7D57_16220</name>
</gene>
<keyword evidence="1 4" id="KW-0238">DNA-binding</keyword>
<dbReference type="Proteomes" id="UP000405805">
    <property type="component" value="Unassembled WGS sequence"/>
</dbReference>
<dbReference type="InterPro" id="IPR010992">
    <property type="entry name" value="IHF-like_DNA-bd_dom_sf"/>
</dbReference>
<dbReference type="Gene3D" id="4.10.520.10">
    <property type="entry name" value="IHF-like DNA-binding proteins"/>
    <property type="match status" value="1"/>
</dbReference>
<dbReference type="AlphaFoldDB" id="A0AA90VHD2"/>
<dbReference type="Pfam" id="PF18291">
    <property type="entry name" value="HU-HIG"/>
    <property type="match status" value="1"/>
</dbReference>
<evidence type="ECO:0000259" key="3">
    <source>
        <dbReference type="Pfam" id="PF18291"/>
    </source>
</evidence>
<reference evidence="5" key="1">
    <citation type="submission" date="2019-09" db="EMBL/GenBank/DDBJ databases">
        <title>Distinct polysaccharide growth profiles of human intestinal Prevotella copri isolates.</title>
        <authorList>
            <person name="Fehlner-Peach H."/>
            <person name="Magnabosco C."/>
            <person name="Raghavan V."/>
            <person name="Scher J.U."/>
            <person name="Tett A."/>
            <person name="Cox L.M."/>
            <person name="Gottsegen C."/>
            <person name="Watters A."/>
            <person name="Wiltshire- Gordon J.D."/>
            <person name="Segata N."/>
            <person name="Bonneau R."/>
            <person name="Littman D.R."/>
        </authorList>
    </citation>
    <scope>NUCLEOTIDE SEQUENCE [LARGE SCALE GENOMIC DNA]</scope>
    <source>
        <strain evidence="5">iA624</strain>
    </source>
</reference>
<dbReference type="GO" id="GO:0003677">
    <property type="term" value="F:DNA binding"/>
    <property type="evidence" value="ECO:0007669"/>
    <property type="project" value="UniProtKB-KW"/>
</dbReference>
<feature type="compositionally biased region" description="Gly residues" evidence="2">
    <location>
        <begin position="165"/>
        <end position="188"/>
    </location>
</feature>
<dbReference type="InterPro" id="IPR005902">
    <property type="entry name" value="HU_DNA-bd_put"/>
</dbReference>
<name>A0AA90VHD2_9BACT</name>
<evidence type="ECO:0000313" key="5">
    <source>
        <dbReference type="Proteomes" id="UP000405805"/>
    </source>
</evidence>
<dbReference type="SUPFAM" id="SSF47729">
    <property type="entry name" value="IHF-like DNA-binding proteins"/>
    <property type="match status" value="1"/>
</dbReference>
<feature type="compositionally biased region" description="Basic and acidic residues" evidence="2">
    <location>
        <begin position="138"/>
        <end position="156"/>
    </location>
</feature>
<dbReference type="NCBIfam" id="TIGR01201">
    <property type="entry name" value="HU_rel"/>
    <property type="match status" value="1"/>
</dbReference>
<evidence type="ECO:0000256" key="2">
    <source>
        <dbReference type="SAM" id="MobiDB-lite"/>
    </source>
</evidence>
<feature type="region of interest" description="Disordered" evidence="2">
    <location>
        <begin position="138"/>
        <end position="196"/>
    </location>
</feature>